<dbReference type="Proteomes" id="UP000614216">
    <property type="component" value="Unassembled WGS sequence"/>
</dbReference>
<proteinExistence type="predicted"/>
<dbReference type="RefSeq" id="WP_202859581.1">
    <property type="nucleotide sequence ID" value="NZ_JAEUGD010000069.1"/>
</dbReference>
<keyword evidence="2" id="KW-1185">Reference proteome</keyword>
<accession>A0A937KEX9</accession>
<reference evidence="1" key="1">
    <citation type="submission" date="2021-01" db="EMBL/GenBank/DDBJ databases">
        <title>Fulvivirga kasyanovii gen. nov., sp nov., a novel member of the phylum Bacteroidetes isolated from seawater in a mussel farm.</title>
        <authorList>
            <person name="Zhao L.-H."/>
            <person name="Wang Z.-J."/>
        </authorList>
    </citation>
    <scope>NUCLEOTIDE SEQUENCE</scope>
    <source>
        <strain evidence="1">29W222</strain>
    </source>
</reference>
<evidence type="ECO:0000313" key="1">
    <source>
        <dbReference type="EMBL" id="MBL6450034.1"/>
    </source>
</evidence>
<gene>
    <name evidence="1" type="ORF">JMN32_27215</name>
</gene>
<name>A0A937KEX9_9BACT</name>
<feature type="non-terminal residue" evidence="1">
    <location>
        <position position="72"/>
    </location>
</feature>
<evidence type="ECO:0000313" key="2">
    <source>
        <dbReference type="Proteomes" id="UP000614216"/>
    </source>
</evidence>
<comment type="caution">
    <text evidence="1">The sequence shown here is derived from an EMBL/GenBank/DDBJ whole genome shotgun (WGS) entry which is preliminary data.</text>
</comment>
<organism evidence="1 2">
    <name type="scientific">Fulvivirga marina</name>
    <dbReference type="NCBI Taxonomy" id="2494733"/>
    <lineage>
        <taxon>Bacteria</taxon>
        <taxon>Pseudomonadati</taxon>
        <taxon>Bacteroidota</taxon>
        <taxon>Cytophagia</taxon>
        <taxon>Cytophagales</taxon>
        <taxon>Fulvivirgaceae</taxon>
        <taxon>Fulvivirga</taxon>
    </lineage>
</organism>
<dbReference type="EMBL" id="JAEUGD010000069">
    <property type="protein sequence ID" value="MBL6450034.1"/>
    <property type="molecule type" value="Genomic_DNA"/>
</dbReference>
<sequence length="72" mass="8248">MATIKDLIALDFSKSEADNINTLKTAIDKIIEDYNQEDDKEFFEKEAGKNIDALYTMVEEYAPEAIVKDDKK</sequence>
<dbReference type="AlphaFoldDB" id="A0A937KEX9"/>
<protein>
    <submittedName>
        <fullName evidence="1">Uncharacterized protein</fullName>
    </submittedName>
</protein>